<feature type="compositionally biased region" description="Polar residues" evidence="3">
    <location>
        <begin position="443"/>
        <end position="452"/>
    </location>
</feature>
<accession>A0AAE0ETR2</accession>
<sequence>MTSIIKKAEGMKAPIGILEVSLNHGSGLVALDVTGSSDPYVKFGLKYHNRSDLPPQSAGKGAATPGGAMDKESIKTSKVINRTLTPVWNEKFLMNVYGKSAYLRLDVLDKDYATGDDWMGECEISLDRFFSGASGKSHTNDFSLSPNQKIAKDRKVTGFINLTLSYEKVQRAEMLITVDEAKDLKEKATSVSAVVGWEGELIQMKTVKSNKGSAVWGEDVMFSIDQKRMEHKTLSIDVLGKGTALVSPSNTSFGSASIPAGALLTAYVQALKNGNRNPPIAQEWYPLLGRSGKKHGQVLVTISFNLLDLELERESPAPDTTGSPYGSPTSPPSTPQHQPAISQAVSPQSVVSPQSSNGSAKKERKKDRESRGKTAAAQQDDEAFASAAAAAAQKAALDAAVAAGARVAAEHENAMKVKQAEFMRRQQQQQQQQQQPQQAQAQTSVRQNKSTVQSAHATLRSTVVSKRGVPTEAPTDYGTWPMAVAWMCVLLLAPPLIAGLMTMIEGLISTLIGAVLLFVAQISTLLSSIASAVVSTIDAFAMSMTMRKAESFQSAPSYAAPTATPPPIQEAPRVDEKPDCAAELMALSKELTTCEGYAQLQIERDTLKLRNLNMQLDINELTMQLKNQNSDEVCAAPQMLESEDPFCLKMMAPFLDNMNAVTFFMGIVLGVGLGYVFSAMYRKHTADMLSKTTLNLKLVEEVLERKDVELQETEKYLRQTRKELLESRGALRSCNAFPLLGA</sequence>
<dbReference type="InterPro" id="IPR035892">
    <property type="entry name" value="C2_domain_sf"/>
</dbReference>
<keyword evidence="2" id="KW-0106">Calcium</keyword>
<feature type="region of interest" description="Disordered" evidence="3">
    <location>
        <begin position="423"/>
        <end position="452"/>
    </location>
</feature>
<reference evidence="6 7" key="1">
    <citation type="journal article" date="2015" name="Genome Biol. Evol.">
        <title>Comparative Genomics of a Bacterivorous Green Alga Reveals Evolutionary Causalities and Consequences of Phago-Mixotrophic Mode of Nutrition.</title>
        <authorList>
            <person name="Burns J.A."/>
            <person name="Paasch A."/>
            <person name="Narechania A."/>
            <person name="Kim E."/>
        </authorList>
    </citation>
    <scope>NUCLEOTIDE SEQUENCE [LARGE SCALE GENOMIC DNA]</scope>
    <source>
        <strain evidence="6 7">PLY_AMNH</strain>
    </source>
</reference>
<feature type="transmembrane region" description="Helical" evidence="4">
    <location>
        <begin position="660"/>
        <end position="681"/>
    </location>
</feature>
<evidence type="ECO:0000256" key="4">
    <source>
        <dbReference type="SAM" id="Phobius"/>
    </source>
</evidence>
<feature type="transmembrane region" description="Helical" evidence="4">
    <location>
        <begin position="511"/>
        <end position="537"/>
    </location>
</feature>
<dbReference type="PANTHER" id="PTHR45911">
    <property type="entry name" value="C2 DOMAIN-CONTAINING PROTEIN"/>
    <property type="match status" value="1"/>
</dbReference>
<keyword evidence="4" id="KW-0472">Membrane</keyword>
<keyword evidence="1" id="KW-0479">Metal-binding</keyword>
<dbReference type="SUPFAM" id="SSF49562">
    <property type="entry name" value="C2 domain (Calcium/lipid-binding domain, CaLB)"/>
    <property type="match status" value="2"/>
</dbReference>
<comment type="caution">
    <text evidence="6">The sequence shown here is derived from an EMBL/GenBank/DDBJ whole genome shotgun (WGS) entry which is preliminary data.</text>
</comment>
<gene>
    <name evidence="6" type="ORF">CYMTET_51391</name>
</gene>
<dbReference type="Proteomes" id="UP001190700">
    <property type="component" value="Unassembled WGS sequence"/>
</dbReference>
<organism evidence="6 7">
    <name type="scientific">Cymbomonas tetramitiformis</name>
    <dbReference type="NCBI Taxonomy" id="36881"/>
    <lineage>
        <taxon>Eukaryota</taxon>
        <taxon>Viridiplantae</taxon>
        <taxon>Chlorophyta</taxon>
        <taxon>Pyramimonadophyceae</taxon>
        <taxon>Pyramimonadales</taxon>
        <taxon>Pyramimonadaceae</taxon>
        <taxon>Cymbomonas</taxon>
    </lineage>
</organism>
<evidence type="ECO:0000313" key="6">
    <source>
        <dbReference type="EMBL" id="KAK3238600.1"/>
    </source>
</evidence>
<feature type="compositionally biased region" description="Low complexity" evidence="3">
    <location>
        <begin position="318"/>
        <end position="328"/>
    </location>
</feature>
<dbReference type="GO" id="GO:0016020">
    <property type="term" value="C:membrane"/>
    <property type="evidence" value="ECO:0007669"/>
    <property type="project" value="TreeGrafter"/>
</dbReference>
<name>A0AAE0ETR2_9CHLO</name>
<evidence type="ECO:0000256" key="3">
    <source>
        <dbReference type="SAM" id="MobiDB-lite"/>
    </source>
</evidence>
<dbReference type="Pfam" id="PF00168">
    <property type="entry name" value="C2"/>
    <property type="match status" value="2"/>
</dbReference>
<protein>
    <recommendedName>
        <fullName evidence="5">C2 domain-containing protein</fullName>
    </recommendedName>
</protein>
<proteinExistence type="predicted"/>
<feature type="region of interest" description="Disordered" evidence="3">
    <location>
        <begin position="314"/>
        <end position="380"/>
    </location>
</feature>
<feature type="compositionally biased region" description="Low complexity" evidence="3">
    <location>
        <begin position="426"/>
        <end position="442"/>
    </location>
</feature>
<evidence type="ECO:0000256" key="1">
    <source>
        <dbReference type="ARBA" id="ARBA00022723"/>
    </source>
</evidence>
<keyword evidence="4" id="KW-1133">Transmembrane helix</keyword>
<dbReference type="GO" id="GO:0005509">
    <property type="term" value="F:calcium ion binding"/>
    <property type="evidence" value="ECO:0007669"/>
    <property type="project" value="TreeGrafter"/>
</dbReference>
<dbReference type="SMART" id="SM00239">
    <property type="entry name" value="C2"/>
    <property type="match status" value="2"/>
</dbReference>
<feature type="transmembrane region" description="Helical" evidence="4">
    <location>
        <begin position="480"/>
        <end position="504"/>
    </location>
</feature>
<dbReference type="InterPro" id="IPR000008">
    <property type="entry name" value="C2_dom"/>
</dbReference>
<evidence type="ECO:0000256" key="2">
    <source>
        <dbReference type="ARBA" id="ARBA00022837"/>
    </source>
</evidence>
<dbReference type="EMBL" id="LGRX02034167">
    <property type="protein sequence ID" value="KAK3238600.1"/>
    <property type="molecule type" value="Genomic_DNA"/>
</dbReference>
<keyword evidence="4" id="KW-0812">Transmembrane</keyword>
<feature type="domain" description="C2" evidence="5">
    <location>
        <begin position="1"/>
        <end position="140"/>
    </location>
</feature>
<evidence type="ECO:0000259" key="5">
    <source>
        <dbReference type="PROSITE" id="PS50004"/>
    </source>
</evidence>
<dbReference type="AlphaFoldDB" id="A0AAE0ETR2"/>
<feature type="compositionally biased region" description="Low complexity" evidence="3">
    <location>
        <begin position="342"/>
        <end position="356"/>
    </location>
</feature>
<dbReference type="Gene3D" id="2.60.40.150">
    <property type="entry name" value="C2 domain"/>
    <property type="match status" value="2"/>
</dbReference>
<dbReference type="PANTHER" id="PTHR45911:SF4">
    <property type="entry name" value="MULTIPLE C2 AND TRANSMEMBRANE DOMAIN-CONTAINING PROTEIN"/>
    <property type="match status" value="1"/>
</dbReference>
<evidence type="ECO:0000313" key="7">
    <source>
        <dbReference type="Proteomes" id="UP001190700"/>
    </source>
</evidence>
<dbReference type="PROSITE" id="PS50004">
    <property type="entry name" value="C2"/>
    <property type="match status" value="1"/>
</dbReference>
<keyword evidence="7" id="KW-1185">Reference proteome</keyword>